<dbReference type="Proteomes" id="UP000440732">
    <property type="component" value="Unassembled WGS sequence"/>
</dbReference>
<comment type="caution">
    <text evidence="4">The sequence shown here is derived from an EMBL/GenBank/DDBJ whole genome shotgun (WGS) entry which is preliminary data.</text>
</comment>
<dbReference type="Proteomes" id="UP000488956">
    <property type="component" value="Unassembled WGS sequence"/>
</dbReference>
<evidence type="ECO:0000313" key="10">
    <source>
        <dbReference type="Proteomes" id="UP000429523"/>
    </source>
</evidence>
<evidence type="ECO:0000313" key="9">
    <source>
        <dbReference type="EMBL" id="KAE9294763.1"/>
    </source>
</evidence>
<evidence type="ECO:0000313" key="17">
    <source>
        <dbReference type="Proteomes" id="UP000488956"/>
    </source>
</evidence>
<dbReference type="EMBL" id="QXGC01003095">
    <property type="protein sequence ID" value="KAE9178688.1"/>
    <property type="molecule type" value="Genomic_DNA"/>
</dbReference>
<accession>A0A6A3R6Z4</accession>
<evidence type="ECO:0000313" key="7">
    <source>
        <dbReference type="EMBL" id="KAE9178688.1"/>
    </source>
</evidence>
<evidence type="ECO:0000313" key="13">
    <source>
        <dbReference type="Proteomes" id="UP000440732"/>
    </source>
</evidence>
<name>A0A6A3R6Z4_9STRA</name>
<sequence>MDGADGPPPEGHPPRPPDPFGAGAASNAEPGGAHAPSLIQTTSPSPQAWTANGTAAIRTQLTGGNGADGRRDAHERLYQLSTAAYPLHADSALRPMTPAETEAMEAYLSCRLDLPAPPTFLSCTATAFKRAAMVAFHQEHVEATLITEVPANARLGRHVPRQSILRELVAGNTPDEAGKTRMKRFIKDVQRIIFDGEHTLSVVFMSHRTAAQWDGAVLRLRGQSLRLNLIGAHVPGVSPPALLARHYAVRILGPDGVLAVQLVQLLEDITQVSVLDVRLPGLTGLKLPDNDYWTVIFDARSCPRELTGVSAIRVGDVNLTLHHFQRNQQPPCRRCLNPHHMQTRRKVPDARLVQVRATRQREYVGRLSPTASSLLRDCRDLQSLNQWLSGLTPSVVADEGHRQEPGVLKAVTTAPAQPETSQVASTEQSNRTTPPEKTDASGMTVVRRRRS</sequence>
<evidence type="ECO:0000313" key="6">
    <source>
        <dbReference type="EMBL" id="KAE9120824.1"/>
    </source>
</evidence>
<dbReference type="EMBL" id="QXGB01001517">
    <property type="protein sequence ID" value="KAE9189482.1"/>
    <property type="molecule type" value="Genomic_DNA"/>
</dbReference>
<gene>
    <name evidence="9" type="ORF">PF001_g17622</name>
    <name evidence="7" type="ORF">PF004_g25406</name>
    <name evidence="8" type="ORF">PF005_g19625</name>
    <name evidence="6" type="ORF">PF006_g18036</name>
    <name evidence="4" type="ORF">PF007_g19169</name>
    <name evidence="2" type="ORF">PF009_g20042</name>
    <name evidence="5" type="ORF">PF010_g18504</name>
    <name evidence="3" type="ORF">PF011_g13431</name>
</gene>
<feature type="compositionally biased region" description="Polar residues" evidence="1">
    <location>
        <begin position="38"/>
        <end position="49"/>
    </location>
</feature>
<protein>
    <submittedName>
        <fullName evidence="4">Uncharacterized protein</fullName>
    </submittedName>
</protein>
<reference evidence="10 11" key="1">
    <citation type="submission" date="2018-08" db="EMBL/GenBank/DDBJ databases">
        <title>Genomic investigation of the strawberry pathogen Phytophthora fragariae indicates pathogenicity is determined by transcriptional variation in three key races.</title>
        <authorList>
            <person name="Adams T.M."/>
            <person name="Armitage A.D."/>
            <person name="Sobczyk M.K."/>
            <person name="Bates H.J."/>
            <person name="Dunwell J.M."/>
            <person name="Nellist C.F."/>
            <person name="Harrison R.J."/>
        </authorList>
    </citation>
    <scope>NUCLEOTIDE SEQUENCE [LARGE SCALE GENOMIC DNA]</scope>
    <source>
        <strain evidence="9 12">A4</strain>
        <strain evidence="7 16">BC-23</strain>
        <strain evidence="8 11">NOV-27</strain>
        <strain evidence="6 13">NOV-5</strain>
        <strain evidence="4 14">NOV-71</strain>
        <strain evidence="2 10">NOV-9</strain>
        <strain evidence="5 17">ONT-3</strain>
        <strain evidence="3 15">SCRP245</strain>
    </source>
</reference>
<feature type="compositionally biased region" description="Polar residues" evidence="1">
    <location>
        <begin position="414"/>
        <end position="433"/>
    </location>
</feature>
<feature type="region of interest" description="Disordered" evidence="1">
    <location>
        <begin position="1"/>
        <end position="49"/>
    </location>
</feature>
<dbReference type="EMBL" id="QXGF01001458">
    <property type="protein sequence ID" value="KAE8929855.1"/>
    <property type="molecule type" value="Genomic_DNA"/>
</dbReference>
<feature type="region of interest" description="Disordered" evidence="1">
    <location>
        <begin position="412"/>
        <end position="451"/>
    </location>
</feature>
<dbReference type="EMBL" id="QXGA01001371">
    <property type="protein sequence ID" value="KAE9120824.1"/>
    <property type="molecule type" value="Genomic_DNA"/>
</dbReference>
<evidence type="ECO:0000313" key="4">
    <source>
        <dbReference type="EMBL" id="KAE9090628.1"/>
    </source>
</evidence>
<dbReference type="EMBL" id="QXFZ01001430">
    <property type="protein sequence ID" value="KAE9090628.1"/>
    <property type="molecule type" value="Genomic_DNA"/>
</dbReference>
<proteinExistence type="predicted"/>
<dbReference type="Proteomes" id="UP000476176">
    <property type="component" value="Unassembled WGS sequence"/>
</dbReference>
<evidence type="ECO:0000313" key="14">
    <source>
        <dbReference type="Proteomes" id="UP000441208"/>
    </source>
</evidence>
<dbReference type="EMBL" id="QXGE01001291">
    <property type="protein sequence ID" value="KAE9294763.1"/>
    <property type="molecule type" value="Genomic_DNA"/>
</dbReference>
<evidence type="ECO:0000313" key="15">
    <source>
        <dbReference type="Proteomes" id="UP000460718"/>
    </source>
</evidence>
<evidence type="ECO:0000313" key="8">
    <source>
        <dbReference type="EMBL" id="KAE9189482.1"/>
    </source>
</evidence>
<evidence type="ECO:0000313" key="5">
    <source>
        <dbReference type="EMBL" id="KAE9090654.1"/>
    </source>
</evidence>
<dbReference type="EMBL" id="QXFX01001416">
    <property type="protein sequence ID" value="KAE9090654.1"/>
    <property type="molecule type" value="Genomic_DNA"/>
</dbReference>
<evidence type="ECO:0000313" key="12">
    <source>
        <dbReference type="Proteomes" id="UP000437068"/>
    </source>
</evidence>
<dbReference type="AlphaFoldDB" id="A0A6A3R6Z4"/>
<evidence type="ECO:0000313" key="11">
    <source>
        <dbReference type="Proteomes" id="UP000433483"/>
    </source>
</evidence>
<dbReference type="Proteomes" id="UP000437068">
    <property type="component" value="Unassembled WGS sequence"/>
</dbReference>
<dbReference type="Proteomes" id="UP000441208">
    <property type="component" value="Unassembled WGS sequence"/>
</dbReference>
<dbReference type="Proteomes" id="UP000460718">
    <property type="component" value="Unassembled WGS sequence"/>
</dbReference>
<evidence type="ECO:0000313" key="3">
    <source>
        <dbReference type="EMBL" id="KAE9002182.1"/>
    </source>
</evidence>
<feature type="compositionally biased region" description="Pro residues" evidence="1">
    <location>
        <begin position="1"/>
        <end position="19"/>
    </location>
</feature>
<dbReference type="Proteomes" id="UP000429523">
    <property type="component" value="Unassembled WGS sequence"/>
</dbReference>
<evidence type="ECO:0000256" key="1">
    <source>
        <dbReference type="SAM" id="MobiDB-lite"/>
    </source>
</evidence>
<dbReference type="Proteomes" id="UP000433483">
    <property type="component" value="Unassembled WGS sequence"/>
</dbReference>
<evidence type="ECO:0000313" key="2">
    <source>
        <dbReference type="EMBL" id="KAE8929855.1"/>
    </source>
</evidence>
<dbReference type="OrthoDB" id="115952at2759"/>
<evidence type="ECO:0000313" key="16">
    <source>
        <dbReference type="Proteomes" id="UP000476176"/>
    </source>
</evidence>
<organism evidence="4 14">
    <name type="scientific">Phytophthora fragariae</name>
    <dbReference type="NCBI Taxonomy" id="53985"/>
    <lineage>
        <taxon>Eukaryota</taxon>
        <taxon>Sar</taxon>
        <taxon>Stramenopiles</taxon>
        <taxon>Oomycota</taxon>
        <taxon>Peronosporomycetes</taxon>
        <taxon>Peronosporales</taxon>
        <taxon>Peronosporaceae</taxon>
        <taxon>Phytophthora</taxon>
    </lineage>
</organism>
<keyword evidence="11" id="KW-1185">Reference proteome</keyword>
<dbReference type="EMBL" id="QXFW01000826">
    <property type="protein sequence ID" value="KAE9002182.1"/>
    <property type="molecule type" value="Genomic_DNA"/>
</dbReference>